<proteinExistence type="predicted"/>
<gene>
    <name evidence="3" type="ORF">JOC28_002082</name>
</gene>
<keyword evidence="2" id="KW-0472">Membrane</keyword>
<evidence type="ECO:0000313" key="3">
    <source>
        <dbReference type="EMBL" id="MBM7643767.1"/>
    </source>
</evidence>
<accession>A0ABS2PUN5</accession>
<keyword evidence="2" id="KW-1133">Transmembrane helix</keyword>
<sequence length="153" mass="16786">MSNNQTPNDTPKDKTKVQAFFATVKERFAKLTKTQKIVSGIVGAIVVLGLIAIPLIKPLQEKLALASIGSSPVKITVNSAETIIPYDGDEDSTYIAYNVTFENTSSKSMNFTSVIELVNDEGEALSPEYVYDSTEKFETIQSEILSIGKNRKF</sequence>
<reference evidence="3 4" key="1">
    <citation type="submission" date="2021-01" db="EMBL/GenBank/DDBJ databases">
        <title>Genomic Encyclopedia of Type Strains, Phase IV (KMG-IV): sequencing the most valuable type-strain genomes for metagenomic binning, comparative biology and taxonomic classification.</title>
        <authorList>
            <person name="Goeker M."/>
        </authorList>
    </citation>
    <scope>NUCLEOTIDE SEQUENCE [LARGE SCALE GENOMIC DNA]</scope>
    <source>
        <strain evidence="3 4">DSM 27382</strain>
    </source>
</reference>
<evidence type="ECO:0000256" key="1">
    <source>
        <dbReference type="ARBA" id="ARBA00022729"/>
    </source>
</evidence>
<dbReference type="RefSeq" id="WP_205010601.1">
    <property type="nucleotide sequence ID" value="NZ_JAFBEH010000078.1"/>
</dbReference>
<evidence type="ECO:0000313" key="4">
    <source>
        <dbReference type="Proteomes" id="UP000697472"/>
    </source>
</evidence>
<dbReference type="Proteomes" id="UP000697472">
    <property type="component" value="Unassembled WGS sequence"/>
</dbReference>
<keyword evidence="2" id="KW-0812">Transmembrane</keyword>
<evidence type="ECO:0000256" key="2">
    <source>
        <dbReference type="SAM" id="Phobius"/>
    </source>
</evidence>
<dbReference type="InterPro" id="IPR029050">
    <property type="entry name" value="Immunoprotect_excell_Ig-like"/>
</dbReference>
<dbReference type="EMBL" id="JAFBEH010000078">
    <property type="protein sequence ID" value="MBM7643767.1"/>
    <property type="molecule type" value="Genomic_DNA"/>
</dbReference>
<keyword evidence="4" id="KW-1185">Reference proteome</keyword>
<keyword evidence="1" id="KW-0732">Signal</keyword>
<protein>
    <recommendedName>
        <fullName evidence="5">DUF4352 domain-containing protein</fullName>
    </recommendedName>
</protein>
<dbReference type="Gene3D" id="2.60.40.1240">
    <property type="match status" value="1"/>
</dbReference>
<evidence type="ECO:0008006" key="5">
    <source>
        <dbReference type="Google" id="ProtNLM"/>
    </source>
</evidence>
<organism evidence="3 4">
    <name type="scientific">Streptococcus loxodontisalivarius</name>
    <dbReference type="NCBI Taxonomy" id="1349415"/>
    <lineage>
        <taxon>Bacteria</taxon>
        <taxon>Bacillati</taxon>
        <taxon>Bacillota</taxon>
        <taxon>Bacilli</taxon>
        <taxon>Lactobacillales</taxon>
        <taxon>Streptococcaceae</taxon>
        <taxon>Streptococcus</taxon>
    </lineage>
</organism>
<comment type="caution">
    <text evidence="3">The sequence shown here is derived from an EMBL/GenBank/DDBJ whole genome shotgun (WGS) entry which is preliminary data.</text>
</comment>
<name>A0ABS2PUN5_9STRE</name>
<feature type="transmembrane region" description="Helical" evidence="2">
    <location>
        <begin position="37"/>
        <end position="56"/>
    </location>
</feature>